<dbReference type="EMBL" id="CDSF01000107">
    <property type="protein sequence ID" value="CEP01030.1"/>
    <property type="molecule type" value="Genomic_DNA"/>
</dbReference>
<dbReference type="CDD" id="cd04666">
    <property type="entry name" value="NUDIX_DIPP2_like_Nudt4"/>
    <property type="match status" value="1"/>
</dbReference>
<dbReference type="InterPro" id="IPR047198">
    <property type="entry name" value="DDP-like_NUDIX"/>
</dbReference>
<dbReference type="InterPro" id="IPR015797">
    <property type="entry name" value="NUDIX_hydrolase-like_dom_sf"/>
</dbReference>
<dbReference type="Gene3D" id="3.90.79.10">
    <property type="entry name" value="Nucleoside Triphosphate Pyrophosphohydrolase"/>
    <property type="match status" value="1"/>
</dbReference>
<dbReference type="EMBL" id="OVEO01000009">
    <property type="protein sequence ID" value="SPQ98463.1"/>
    <property type="molecule type" value="Genomic_DNA"/>
</dbReference>
<evidence type="ECO:0000256" key="3">
    <source>
        <dbReference type="ARBA" id="ARBA00022801"/>
    </source>
</evidence>
<dbReference type="PANTHER" id="PTHR12629">
    <property type="entry name" value="DIPHOSPHOINOSITOL POLYPHOSPHATE PHOSPHOHYDROLASE"/>
    <property type="match status" value="1"/>
</dbReference>
<evidence type="ECO:0000313" key="6">
    <source>
        <dbReference type="EMBL" id="CEP01030.1"/>
    </source>
</evidence>
<evidence type="ECO:0000313" key="9">
    <source>
        <dbReference type="Proteomes" id="UP000290189"/>
    </source>
</evidence>
<accession>A0A0G4J0C0</accession>
<keyword evidence="8" id="KW-1185">Reference proteome</keyword>
<gene>
    <name evidence="6" type="ORF">PBRA_008342</name>
    <name evidence="7" type="ORF">PLBR_LOCUS5678</name>
</gene>
<dbReference type="InterPro" id="IPR000086">
    <property type="entry name" value="NUDIX_hydrolase_dom"/>
</dbReference>
<dbReference type="InterPro" id="IPR020084">
    <property type="entry name" value="NUDIX_hydrolase_CS"/>
</dbReference>
<dbReference type="OMA" id="EDQWPEM"/>
<keyword evidence="3" id="KW-0378">Hydrolase</keyword>
<dbReference type="GO" id="GO:0005634">
    <property type="term" value="C:nucleus"/>
    <property type="evidence" value="ECO:0007669"/>
    <property type="project" value="TreeGrafter"/>
</dbReference>
<geneLocation type="mitochondrion" evidence="7"/>
<organism evidence="6 8">
    <name type="scientific">Plasmodiophora brassicae</name>
    <name type="common">Clubroot disease agent</name>
    <dbReference type="NCBI Taxonomy" id="37360"/>
    <lineage>
        <taxon>Eukaryota</taxon>
        <taxon>Sar</taxon>
        <taxon>Rhizaria</taxon>
        <taxon>Endomyxa</taxon>
        <taxon>Phytomyxea</taxon>
        <taxon>Plasmodiophorida</taxon>
        <taxon>Plasmodiophoridae</taxon>
        <taxon>Plasmodiophora</taxon>
    </lineage>
</organism>
<reference evidence="7 9" key="2">
    <citation type="submission" date="2018-03" db="EMBL/GenBank/DDBJ databases">
        <authorList>
            <person name="Fogelqvist J."/>
        </authorList>
    </citation>
    <scope>NUCLEOTIDE SEQUENCE [LARGE SCALE GENOMIC DNA]</scope>
</reference>
<evidence type="ECO:0000313" key="8">
    <source>
        <dbReference type="Proteomes" id="UP000039324"/>
    </source>
</evidence>
<evidence type="ECO:0000313" key="7">
    <source>
        <dbReference type="EMBL" id="SPQ98463.1"/>
    </source>
</evidence>
<name>A0A0G4J0C0_PLABS</name>
<protein>
    <recommendedName>
        <fullName evidence="5">Nudix hydrolase domain-containing protein</fullName>
    </recommendedName>
</protein>
<dbReference type="STRING" id="37360.A0A0G4J0C0"/>
<dbReference type="GO" id="GO:0005737">
    <property type="term" value="C:cytoplasm"/>
    <property type="evidence" value="ECO:0007669"/>
    <property type="project" value="TreeGrafter"/>
</dbReference>
<dbReference type="Proteomes" id="UP000039324">
    <property type="component" value="Unassembled WGS sequence"/>
</dbReference>
<dbReference type="PROSITE" id="PS51462">
    <property type="entry name" value="NUDIX"/>
    <property type="match status" value="1"/>
</dbReference>
<dbReference type="GO" id="GO:0046872">
    <property type="term" value="F:metal ion binding"/>
    <property type="evidence" value="ECO:0007669"/>
    <property type="project" value="UniProtKB-KW"/>
</dbReference>
<dbReference type="SUPFAM" id="SSF55811">
    <property type="entry name" value="Nudix"/>
    <property type="match status" value="1"/>
</dbReference>
<evidence type="ECO:0000259" key="5">
    <source>
        <dbReference type="PROSITE" id="PS51462"/>
    </source>
</evidence>
<dbReference type="GO" id="GO:0016462">
    <property type="term" value="F:pyrophosphatase activity"/>
    <property type="evidence" value="ECO:0007669"/>
    <property type="project" value="InterPro"/>
</dbReference>
<dbReference type="PROSITE" id="PS00893">
    <property type="entry name" value="NUDIX_BOX"/>
    <property type="match status" value="1"/>
</dbReference>
<dbReference type="AlphaFoldDB" id="A0A0G4J0C0"/>
<keyword evidence="4" id="KW-0460">Magnesium</keyword>
<evidence type="ECO:0000256" key="4">
    <source>
        <dbReference type="ARBA" id="ARBA00022842"/>
    </source>
</evidence>
<dbReference type="Pfam" id="PF00293">
    <property type="entry name" value="NUDIX"/>
    <property type="match status" value="1"/>
</dbReference>
<evidence type="ECO:0000256" key="1">
    <source>
        <dbReference type="ARBA" id="ARBA00001946"/>
    </source>
</evidence>
<feature type="domain" description="Nudix hydrolase" evidence="5">
    <location>
        <begin position="12"/>
        <end position="141"/>
    </location>
</feature>
<dbReference type="PANTHER" id="PTHR12629:SF0">
    <property type="entry name" value="DIPHOSPHOINOSITOL-POLYPHOSPHATE DIPHOSPHATASE"/>
    <property type="match status" value="1"/>
</dbReference>
<proteinExistence type="predicted"/>
<reference evidence="6 8" key="1">
    <citation type="submission" date="2015-02" db="EMBL/GenBank/DDBJ databases">
        <authorList>
            <person name="Chooi Y.-H."/>
        </authorList>
    </citation>
    <scope>NUCLEOTIDE SEQUENCE [LARGE SCALE GENOMIC DNA]</scope>
    <source>
        <strain evidence="6">E3</strain>
    </source>
</reference>
<keyword evidence="7" id="KW-0496">Mitochondrion</keyword>
<sequence length="151" mass="16777">MRPEGRYDADGCRRVAMAVPVIRGDDGHLRFVLTGAQDGLEWIFPKGGWELHETVEQAALREAYEECGVVGTVRCALGGEFRSGPSRSGRVTRVQAFLVDVDNLLDDWPERNVRARRLCTEADVRDALKRTSMLNLVDKALGVISSCDKTE</sequence>
<dbReference type="Proteomes" id="UP000290189">
    <property type="component" value="Unassembled WGS sequence"/>
</dbReference>
<comment type="cofactor">
    <cofactor evidence="1">
        <name>Mg(2+)</name>
        <dbReference type="ChEBI" id="CHEBI:18420"/>
    </cofactor>
</comment>
<keyword evidence="2" id="KW-0479">Metal-binding</keyword>
<evidence type="ECO:0000256" key="2">
    <source>
        <dbReference type="ARBA" id="ARBA00022723"/>
    </source>
</evidence>
<dbReference type="OrthoDB" id="2011998at2759"/>